<comment type="caution">
    <text evidence="1">The sequence shown here is derived from an EMBL/GenBank/DDBJ whole genome shotgun (WGS) entry which is preliminary data.</text>
</comment>
<dbReference type="Proteomes" id="UP000032900">
    <property type="component" value="Unassembled WGS sequence"/>
</dbReference>
<dbReference type="InterPro" id="IPR046348">
    <property type="entry name" value="SIS_dom_sf"/>
</dbReference>
<dbReference type="SUPFAM" id="SSF53697">
    <property type="entry name" value="SIS domain"/>
    <property type="match status" value="1"/>
</dbReference>
<organism evidence="1 2">
    <name type="scientific">Geofilum rubicundum JCM 15548</name>
    <dbReference type="NCBI Taxonomy" id="1236989"/>
    <lineage>
        <taxon>Bacteria</taxon>
        <taxon>Pseudomonadati</taxon>
        <taxon>Bacteroidota</taxon>
        <taxon>Bacteroidia</taxon>
        <taxon>Marinilabiliales</taxon>
        <taxon>Marinilabiliaceae</taxon>
        <taxon>Geofilum</taxon>
    </lineage>
</organism>
<dbReference type="PROSITE" id="PS51463">
    <property type="entry name" value="P_GLUCOSE_ISOMERASE_3"/>
    <property type="match status" value="1"/>
</dbReference>
<dbReference type="EMBL" id="BAZW01000002">
    <property type="protein sequence ID" value="GAO28430.1"/>
    <property type="molecule type" value="Genomic_DNA"/>
</dbReference>
<dbReference type="InterPro" id="IPR018189">
    <property type="entry name" value="Phosphoglucose_isomerase_CS"/>
</dbReference>
<reference evidence="1 2" key="1">
    <citation type="journal article" date="2015" name="Microbes Environ.">
        <title>Distribution and evolution of nitrogen fixation genes in the phylum bacteroidetes.</title>
        <authorList>
            <person name="Inoue J."/>
            <person name="Oshima K."/>
            <person name="Suda W."/>
            <person name="Sakamoto M."/>
            <person name="Iino T."/>
            <person name="Noda S."/>
            <person name="Hongoh Y."/>
            <person name="Hattori M."/>
            <person name="Ohkuma M."/>
        </authorList>
    </citation>
    <scope>NUCLEOTIDE SEQUENCE [LARGE SCALE GENOMIC DNA]</scope>
    <source>
        <strain evidence="1">JCM 15548</strain>
    </source>
</reference>
<dbReference type="GO" id="GO:0006094">
    <property type="term" value="P:gluconeogenesis"/>
    <property type="evidence" value="ECO:0007669"/>
    <property type="project" value="InterPro"/>
</dbReference>
<keyword evidence="1" id="KW-0413">Isomerase</keyword>
<gene>
    <name evidence="1" type="ORF">JCM15548_1523</name>
</gene>
<protein>
    <submittedName>
        <fullName evidence="1">Glucose-6-phosphate isomerase</fullName>
    </submittedName>
</protein>
<dbReference type="STRING" id="1236989.JCM15548_1523"/>
<sequence length="53" mass="6060">MIYFFEKACGISGYVLGVNPFDQPGVEAYKKNMFALLGKPGFEKETQEIRKRL</sequence>
<name>A0A0E9LUB0_9BACT</name>
<dbReference type="GO" id="GO:0006096">
    <property type="term" value="P:glycolytic process"/>
    <property type="evidence" value="ECO:0007669"/>
    <property type="project" value="InterPro"/>
</dbReference>
<evidence type="ECO:0000313" key="1">
    <source>
        <dbReference type="EMBL" id="GAO28430.1"/>
    </source>
</evidence>
<accession>A0A0E9LUB0</accession>
<evidence type="ECO:0000313" key="2">
    <source>
        <dbReference type="Proteomes" id="UP000032900"/>
    </source>
</evidence>
<dbReference type="GO" id="GO:0097367">
    <property type="term" value="F:carbohydrate derivative binding"/>
    <property type="evidence" value="ECO:0007669"/>
    <property type="project" value="InterPro"/>
</dbReference>
<dbReference type="GO" id="GO:0004347">
    <property type="term" value="F:glucose-6-phosphate isomerase activity"/>
    <property type="evidence" value="ECO:0007669"/>
    <property type="project" value="InterPro"/>
</dbReference>
<dbReference type="Gene3D" id="3.40.50.10490">
    <property type="entry name" value="Glucose-6-phosphate isomerase like protein, domain 1"/>
    <property type="match status" value="1"/>
</dbReference>
<proteinExistence type="predicted"/>
<dbReference type="InterPro" id="IPR001672">
    <property type="entry name" value="G6P_Isomerase"/>
</dbReference>
<keyword evidence="2" id="KW-1185">Reference proteome</keyword>
<dbReference type="PROSITE" id="PS00174">
    <property type="entry name" value="P_GLUCOSE_ISOMERASE_2"/>
    <property type="match status" value="1"/>
</dbReference>
<dbReference type="AlphaFoldDB" id="A0A0E9LUB0"/>